<sequence length="233" mass="25576">MLACAIISQHMWRTDSRPGCVVGQKEVLGNFRKLCYLHGPNIFRLSFGLQHKLLQAVVADIEALAFGGCIRGIFKDCRGEDVKSVTGPASFKCHTTTVSQYLRTRAGRPKAGHDIQNLELLHDKKLLEDLHITGCITLSGGSPNPLPQIAAGRAPGSCYDRKAIRFHVTHGSVRIACPGMVHRISTPTTAVESRHDCLGRAVSGFGPLSFYFYLSWPALGHLDNHKLPLRLNL</sequence>
<dbReference type="EMBL" id="MU251256">
    <property type="protein sequence ID" value="KAG9253845.1"/>
    <property type="molecule type" value="Genomic_DNA"/>
</dbReference>
<dbReference type="Proteomes" id="UP000887229">
    <property type="component" value="Unassembled WGS sequence"/>
</dbReference>
<keyword evidence="2" id="KW-1185">Reference proteome</keyword>
<evidence type="ECO:0000313" key="2">
    <source>
        <dbReference type="Proteomes" id="UP000887229"/>
    </source>
</evidence>
<evidence type="ECO:0000313" key="1">
    <source>
        <dbReference type="EMBL" id="KAG9253845.1"/>
    </source>
</evidence>
<dbReference type="RefSeq" id="XP_046117769.1">
    <property type="nucleotide sequence ID" value="XM_046257574.1"/>
</dbReference>
<organism evidence="1 2">
    <name type="scientific">Emericellopsis atlantica</name>
    <dbReference type="NCBI Taxonomy" id="2614577"/>
    <lineage>
        <taxon>Eukaryota</taxon>
        <taxon>Fungi</taxon>
        <taxon>Dikarya</taxon>
        <taxon>Ascomycota</taxon>
        <taxon>Pezizomycotina</taxon>
        <taxon>Sordariomycetes</taxon>
        <taxon>Hypocreomycetidae</taxon>
        <taxon>Hypocreales</taxon>
        <taxon>Bionectriaceae</taxon>
        <taxon>Emericellopsis</taxon>
    </lineage>
</organism>
<reference evidence="1" key="1">
    <citation type="journal article" date="2021" name="IMA Fungus">
        <title>Genomic characterization of three marine fungi, including Emericellopsis atlantica sp. nov. with signatures of a generalist lifestyle and marine biomass degradation.</title>
        <authorList>
            <person name="Hagestad O.C."/>
            <person name="Hou L."/>
            <person name="Andersen J.H."/>
            <person name="Hansen E.H."/>
            <person name="Altermark B."/>
            <person name="Li C."/>
            <person name="Kuhnert E."/>
            <person name="Cox R.J."/>
            <person name="Crous P.W."/>
            <person name="Spatafora J.W."/>
            <person name="Lail K."/>
            <person name="Amirebrahimi M."/>
            <person name="Lipzen A."/>
            <person name="Pangilinan J."/>
            <person name="Andreopoulos W."/>
            <person name="Hayes R.D."/>
            <person name="Ng V."/>
            <person name="Grigoriev I.V."/>
            <person name="Jackson S.A."/>
            <person name="Sutton T.D.S."/>
            <person name="Dobson A.D.W."/>
            <person name="Rama T."/>
        </authorList>
    </citation>
    <scope>NUCLEOTIDE SEQUENCE</scope>
    <source>
        <strain evidence="1">TS7</strain>
    </source>
</reference>
<gene>
    <name evidence="1" type="ORF">F5Z01DRAFT_131460</name>
</gene>
<accession>A0A9P8CP79</accession>
<protein>
    <submittedName>
        <fullName evidence="1">Uncharacterized protein</fullName>
    </submittedName>
</protein>
<comment type="caution">
    <text evidence="1">The sequence shown here is derived from an EMBL/GenBank/DDBJ whole genome shotgun (WGS) entry which is preliminary data.</text>
</comment>
<proteinExistence type="predicted"/>
<name>A0A9P8CP79_9HYPO</name>
<dbReference type="AlphaFoldDB" id="A0A9P8CP79"/>
<dbReference type="GeneID" id="70288477"/>